<protein>
    <submittedName>
        <fullName evidence="5">Heparan-alpha-glucosaminide N-acetyltransferase</fullName>
    </submittedName>
</protein>
<name>A0ABM1DHU8_CERSS</name>
<evidence type="ECO:0000256" key="2">
    <source>
        <dbReference type="SAM" id="Phobius"/>
    </source>
</evidence>
<gene>
    <name evidence="5" type="primary">LOC101400836</name>
</gene>
<dbReference type="PANTHER" id="PTHR31061">
    <property type="entry name" value="LD22376P"/>
    <property type="match status" value="1"/>
</dbReference>
<feature type="transmembrane region" description="Helical" evidence="2">
    <location>
        <begin position="280"/>
        <end position="299"/>
    </location>
</feature>
<dbReference type="GeneID" id="101400836"/>
<feature type="transmembrane region" description="Helical" evidence="2">
    <location>
        <begin position="507"/>
        <end position="526"/>
    </location>
</feature>
<keyword evidence="2" id="KW-0812">Transmembrane</keyword>
<feature type="transmembrane region" description="Helical" evidence="2">
    <location>
        <begin position="353"/>
        <end position="376"/>
    </location>
</feature>
<feature type="domain" description="Heparan-alpha-glucosaminide N-acetyltransferase catalytic" evidence="3">
    <location>
        <begin position="205"/>
        <end position="326"/>
    </location>
</feature>
<keyword evidence="2" id="KW-1133">Transmembrane helix</keyword>
<keyword evidence="2" id="KW-0472">Membrane</keyword>
<dbReference type="RefSeq" id="XP_014651379.1">
    <property type="nucleotide sequence ID" value="XM_014795893.1"/>
</dbReference>
<evidence type="ECO:0000313" key="4">
    <source>
        <dbReference type="Proteomes" id="UP000694910"/>
    </source>
</evidence>
<feature type="transmembrane region" description="Helical" evidence="2">
    <location>
        <begin position="132"/>
        <end position="153"/>
    </location>
</feature>
<feature type="transmembrane region" description="Helical" evidence="2">
    <location>
        <begin position="96"/>
        <end position="120"/>
    </location>
</feature>
<dbReference type="InterPro" id="IPR012429">
    <property type="entry name" value="HGSNAT_cat"/>
</dbReference>
<feature type="region of interest" description="Disordered" evidence="1">
    <location>
        <begin position="1"/>
        <end position="41"/>
    </location>
</feature>
<keyword evidence="4" id="KW-1185">Reference proteome</keyword>
<reference evidence="5" key="1">
    <citation type="submission" date="2025-08" db="UniProtKB">
        <authorList>
            <consortium name="RefSeq"/>
        </authorList>
    </citation>
    <scope>IDENTIFICATION</scope>
</reference>
<feature type="transmembrane region" description="Helical" evidence="2">
    <location>
        <begin position="469"/>
        <end position="487"/>
    </location>
</feature>
<proteinExistence type="predicted"/>
<organism evidence="4 5">
    <name type="scientific">Ceratotherium simum simum</name>
    <name type="common">Southern white rhinoceros</name>
    <dbReference type="NCBI Taxonomy" id="73337"/>
    <lineage>
        <taxon>Eukaryota</taxon>
        <taxon>Metazoa</taxon>
        <taxon>Chordata</taxon>
        <taxon>Craniata</taxon>
        <taxon>Vertebrata</taxon>
        <taxon>Euteleostomi</taxon>
        <taxon>Mammalia</taxon>
        <taxon>Eutheria</taxon>
        <taxon>Laurasiatheria</taxon>
        <taxon>Perissodactyla</taxon>
        <taxon>Rhinocerotidae</taxon>
        <taxon>Ceratotherium</taxon>
    </lineage>
</organism>
<feature type="transmembrane region" description="Helical" evidence="2">
    <location>
        <begin position="314"/>
        <end position="332"/>
    </location>
</feature>
<evidence type="ECO:0000256" key="1">
    <source>
        <dbReference type="SAM" id="MobiDB-lite"/>
    </source>
</evidence>
<feature type="transmembrane region" description="Helical" evidence="2">
    <location>
        <begin position="439"/>
        <end position="462"/>
    </location>
</feature>
<dbReference type="Proteomes" id="UP000694910">
    <property type="component" value="Unplaced"/>
</dbReference>
<evidence type="ECO:0000259" key="3">
    <source>
        <dbReference type="Pfam" id="PF07786"/>
    </source>
</evidence>
<accession>A0ABM1DHU8</accession>
<dbReference type="PANTHER" id="PTHR31061:SF37">
    <property type="entry name" value="HEPARAN-ALPHA-GLUCOSAMINIDE N-ACETYLTRANSFERASE"/>
    <property type="match status" value="1"/>
</dbReference>
<evidence type="ECO:0000313" key="5">
    <source>
        <dbReference type="RefSeq" id="XP_014651379.1"/>
    </source>
</evidence>
<feature type="transmembrane region" description="Helical" evidence="2">
    <location>
        <begin position="538"/>
        <end position="555"/>
    </location>
</feature>
<feature type="transmembrane region" description="Helical" evidence="2">
    <location>
        <begin position="575"/>
        <end position="593"/>
    </location>
</feature>
<sequence>MQAVPSGPLHAARCGRDSGAGHARPGPKLDRARPPARWDSAPESVSDVQFFSNLDKKRHVELKMDQALLLIHNELLGTNLTVYWNSERCYHVGIDFLLTLLCALGLLISRLEVIATSLVTPRGSKQTDLEPVSIAFLVGLALIIVVSFLRFLLSLDDFNNWISKAINSRETDRLINSELGSPSRADPLAGAPQVEAWAPSAAAQRLRCVDTFRGIALIIMVFVNYGGGRYWYFKHASWNGLTVADLVFPWFVFIMGSSIFLSMTSILKRGCSKFRLLGKIAWRSFLLISIGIIIVNPNYCLGPLSWDKLRIPGVLQRLGVTYFVVAVLELLFAKPVPESCASERGCSSLRDVLCGWPQWLFILMLESIWLGLTFLLPVPGCPTGYLGPGGIGDLGKYPNCTGGAAGHIDRLLLGEGHLYQRPSSTVLYHTQVAYDPEGILGTINSIVMAFLGVQAGKILLYYKDQTKDILIRFTAWSCFLGLISVALTKVSENEGFIPVNKNLWSISYVTTLSSFAFFILLVLYPVVDVKGLWTGTPFFYPGMNSILVYVGHEVFENYFPFQWRLEDEQSHKEHLTQNTVATALWVLIAYILYKKKIFWKI</sequence>
<feature type="transmembrane region" description="Helical" evidence="2">
    <location>
        <begin position="214"/>
        <end position="232"/>
    </location>
</feature>
<feature type="transmembrane region" description="Helical" evidence="2">
    <location>
        <begin position="247"/>
        <end position="268"/>
    </location>
</feature>
<dbReference type="Pfam" id="PF07786">
    <property type="entry name" value="HGSNAT_cat"/>
    <property type="match status" value="1"/>
</dbReference>